<evidence type="ECO:0000256" key="4">
    <source>
        <dbReference type="ARBA" id="ARBA00009347"/>
    </source>
</evidence>
<evidence type="ECO:0000256" key="1">
    <source>
        <dbReference type="ARBA" id="ARBA00001974"/>
    </source>
</evidence>
<dbReference type="InterPro" id="IPR046373">
    <property type="entry name" value="Acyl-CoA_Oxase/DH_mid-dom_sf"/>
</dbReference>
<evidence type="ECO:0000256" key="22">
    <source>
        <dbReference type="ARBA" id="ARBA00047916"/>
    </source>
</evidence>
<keyword evidence="8" id="KW-0702">S-nitrosylation</keyword>
<comment type="subunit">
    <text evidence="20">Homodimer. Homodimerizes after import into the mitochondrion.</text>
</comment>
<keyword evidence="12" id="KW-0007">Acetylation</keyword>
<keyword evidence="9 28" id="KW-0274">FAD</keyword>
<evidence type="ECO:0000256" key="15">
    <source>
        <dbReference type="ARBA" id="ARBA00023128"/>
    </source>
</evidence>
<dbReference type="InterPro" id="IPR037069">
    <property type="entry name" value="AcylCoA_DH/ox_N_sf"/>
</dbReference>
<evidence type="ECO:0000256" key="14">
    <source>
        <dbReference type="ARBA" id="ARBA00023098"/>
    </source>
</evidence>
<comment type="catalytic activity">
    <reaction evidence="27">
        <text>octadecanoyl-CoA + oxidized [electron-transfer flavoprotein] + H(+) = (2E)-octadecenoyl-CoA + reduced [electron-transfer flavoprotein]</text>
        <dbReference type="Rhea" id="RHEA:47240"/>
        <dbReference type="Rhea" id="RHEA-COMP:10685"/>
        <dbReference type="Rhea" id="RHEA-COMP:10686"/>
        <dbReference type="ChEBI" id="CHEBI:15378"/>
        <dbReference type="ChEBI" id="CHEBI:57394"/>
        <dbReference type="ChEBI" id="CHEBI:57692"/>
        <dbReference type="ChEBI" id="CHEBI:58307"/>
        <dbReference type="ChEBI" id="CHEBI:71412"/>
    </reaction>
    <physiologicalReaction direction="left-to-right" evidence="27">
        <dbReference type="Rhea" id="RHEA:47241"/>
    </physiologicalReaction>
</comment>
<feature type="domain" description="Acyl-CoA dehydrogenase/oxidase N-terminal" evidence="31">
    <location>
        <begin position="68"/>
        <end position="175"/>
    </location>
</feature>
<dbReference type="Proteomes" id="UP000053766">
    <property type="component" value="Unassembled WGS sequence"/>
</dbReference>
<dbReference type="InterPro" id="IPR013786">
    <property type="entry name" value="AcylCoA_DH/ox_N"/>
</dbReference>
<dbReference type="GO" id="GO:0000062">
    <property type="term" value="F:fatty-acyl-CoA binding"/>
    <property type="evidence" value="ECO:0007669"/>
    <property type="project" value="TreeGrafter"/>
</dbReference>
<dbReference type="GO" id="GO:0005743">
    <property type="term" value="C:mitochondrial inner membrane"/>
    <property type="evidence" value="ECO:0007669"/>
    <property type="project" value="UniProtKB-SubCell"/>
</dbReference>
<evidence type="ECO:0000259" key="31">
    <source>
        <dbReference type="Pfam" id="PF02771"/>
    </source>
</evidence>
<dbReference type="OrthoDB" id="2588832at2759"/>
<dbReference type="PANTHER" id="PTHR43884">
    <property type="entry name" value="ACYL-COA DEHYDROGENASE"/>
    <property type="match status" value="1"/>
</dbReference>
<dbReference type="Pfam" id="PF00441">
    <property type="entry name" value="Acyl-CoA_dh_1"/>
    <property type="match status" value="1"/>
</dbReference>
<dbReference type="Gene3D" id="1.20.140.10">
    <property type="entry name" value="Butyryl-CoA Dehydrogenase, subunit A, domain 3"/>
    <property type="match status" value="2"/>
</dbReference>
<dbReference type="FunFam" id="1.20.140.10:FF:000008">
    <property type="entry name" value="acyl-CoA dehydrogenase family member 9, mitochondrial"/>
    <property type="match status" value="1"/>
</dbReference>
<dbReference type="PROSITE" id="PS00072">
    <property type="entry name" value="ACYL_COA_DH_1"/>
    <property type="match status" value="1"/>
</dbReference>
<protein>
    <recommendedName>
        <fullName evidence="18">Very long-chain specific acyl-CoA dehydrogenase, mitochondrial</fullName>
        <ecNumber evidence="17">1.3.8.9</ecNumber>
    </recommendedName>
</protein>
<comment type="catalytic activity">
    <reaction evidence="24">
        <text>tetradecanoyl-CoA + oxidized [electron-transfer flavoprotein] + H(+) = (2E)-tetradecenoyl-CoA + reduced [electron-transfer flavoprotein]</text>
        <dbReference type="Rhea" id="RHEA:47316"/>
        <dbReference type="Rhea" id="RHEA-COMP:10685"/>
        <dbReference type="Rhea" id="RHEA-COMP:10686"/>
        <dbReference type="ChEBI" id="CHEBI:15378"/>
        <dbReference type="ChEBI" id="CHEBI:57385"/>
        <dbReference type="ChEBI" id="CHEBI:57692"/>
        <dbReference type="ChEBI" id="CHEBI:58307"/>
        <dbReference type="ChEBI" id="CHEBI:61405"/>
    </reaction>
    <physiologicalReaction direction="left-to-right" evidence="24">
        <dbReference type="Rhea" id="RHEA:47317"/>
    </physiologicalReaction>
</comment>
<keyword evidence="7" id="KW-0999">Mitochondrion inner membrane</keyword>
<dbReference type="PROSITE" id="PS00073">
    <property type="entry name" value="ACYL_COA_DH_2"/>
    <property type="match status" value="1"/>
</dbReference>
<evidence type="ECO:0000256" key="6">
    <source>
        <dbReference type="ARBA" id="ARBA00022630"/>
    </source>
</evidence>
<evidence type="ECO:0000256" key="20">
    <source>
        <dbReference type="ARBA" id="ARBA00046812"/>
    </source>
</evidence>
<evidence type="ECO:0000256" key="17">
    <source>
        <dbReference type="ARBA" id="ARBA00039034"/>
    </source>
</evidence>
<evidence type="ECO:0000256" key="18">
    <source>
        <dbReference type="ARBA" id="ARBA00040902"/>
    </source>
</evidence>
<keyword evidence="11" id="KW-0809">Transit peptide</keyword>
<gene>
    <name evidence="33" type="ORF">DICVIV_04390</name>
</gene>
<dbReference type="GO" id="GO:0017099">
    <property type="term" value="F:very-long-chain fatty acyl-CoA dehydrogenase activity"/>
    <property type="evidence" value="ECO:0007669"/>
    <property type="project" value="UniProtKB-EC"/>
</dbReference>
<comment type="catalytic activity">
    <reaction evidence="23">
        <text>tetracosanoyl-CoA + oxidized [electron-transfer flavoprotein] + H(+) = (2E)-tetracosenoyl-CoA + reduced [electron-transfer flavoprotein]</text>
        <dbReference type="Rhea" id="RHEA:47232"/>
        <dbReference type="Rhea" id="RHEA-COMP:10685"/>
        <dbReference type="Rhea" id="RHEA-COMP:10686"/>
        <dbReference type="ChEBI" id="CHEBI:15378"/>
        <dbReference type="ChEBI" id="CHEBI:57692"/>
        <dbReference type="ChEBI" id="CHEBI:58307"/>
        <dbReference type="ChEBI" id="CHEBI:65052"/>
        <dbReference type="ChEBI" id="CHEBI:74693"/>
    </reaction>
    <physiologicalReaction direction="left-to-right" evidence="23">
        <dbReference type="Rhea" id="RHEA:47233"/>
    </physiologicalReaction>
</comment>
<evidence type="ECO:0000259" key="30">
    <source>
        <dbReference type="Pfam" id="PF02770"/>
    </source>
</evidence>
<dbReference type="InterPro" id="IPR009100">
    <property type="entry name" value="AcylCoA_DH/oxidase_NM_dom_sf"/>
</dbReference>
<dbReference type="InterPro" id="IPR036250">
    <property type="entry name" value="AcylCo_DH-like_C"/>
</dbReference>
<keyword evidence="13 28" id="KW-0560">Oxidoreductase</keyword>
<dbReference type="GO" id="GO:0050660">
    <property type="term" value="F:flavin adenine dinucleotide binding"/>
    <property type="evidence" value="ECO:0007669"/>
    <property type="project" value="InterPro"/>
</dbReference>
<evidence type="ECO:0000256" key="13">
    <source>
        <dbReference type="ARBA" id="ARBA00023002"/>
    </source>
</evidence>
<keyword evidence="34" id="KW-1185">Reference proteome</keyword>
<dbReference type="FunFam" id="1.10.540.10:FF:000001">
    <property type="entry name" value="Very long-chain-specific acyl-CoA dehydrogenase, mitochondrial"/>
    <property type="match status" value="1"/>
</dbReference>
<dbReference type="Pfam" id="PF21343">
    <property type="entry name" value="ACAD9-ACADV_C"/>
    <property type="match status" value="1"/>
</dbReference>
<dbReference type="GO" id="GO:0006631">
    <property type="term" value="P:fatty acid metabolic process"/>
    <property type="evidence" value="ECO:0007669"/>
    <property type="project" value="UniProtKB-KW"/>
</dbReference>
<comment type="function">
    <text evidence="19">Very long-chain specific acyl-CoA dehydrogenase is one of the acyl-CoA dehydrogenases that catalyze the first step of mitochondrial fatty acid beta-oxidation, an aerobic process breaking down fatty acids into acetyl-CoA and allowing the production of energy from fats. The first step of fatty acid beta-oxidation consists in the removal of one hydrogen from C-2 and C-3 of the straight-chain fatty acyl-CoA thioester, resulting in the formation of trans-2-enoyl-CoA. Among the different mitochondrial acyl-CoA dehydrogenases, very long-chain specific acyl-CoA dehydrogenase acts specifically on acyl-CoAs with saturated 12 to 24 carbons long primary chains.</text>
</comment>
<evidence type="ECO:0000256" key="23">
    <source>
        <dbReference type="ARBA" id="ARBA00048086"/>
    </source>
</evidence>
<keyword evidence="5" id="KW-0597">Phosphoprotein</keyword>
<keyword evidence="15" id="KW-0496">Mitochondrion</keyword>
<evidence type="ECO:0000256" key="25">
    <source>
        <dbReference type="ARBA" id="ARBA00049050"/>
    </source>
</evidence>
<reference evidence="33 34" key="1">
    <citation type="submission" date="2013-11" db="EMBL/GenBank/DDBJ databases">
        <title>Draft genome of the bovine lungworm Dictyocaulus viviparus.</title>
        <authorList>
            <person name="Mitreva M."/>
        </authorList>
    </citation>
    <scope>NUCLEOTIDE SEQUENCE [LARGE SCALE GENOMIC DNA]</scope>
    <source>
        <strain evidence="33 34">HannoverDv2000</strain>
    </source>
</reference>
<evidence type="ECO:0000256" key="28">
    <source>
        <dbReference type="RuleBase" id="RU362125"/>
    </source>
</evidence>
<dbReference type="Pfam" id="PF02771">
    <property type="entry name" value="Acyl-CoA_dh_N"/>
    <property type="match status" value="1"/>
</dbReference>
<name>A0A0D8XXS2_DICVI</name>
<keyword evidence="6 28" id="KW-0285">Flavoprotein</keyword>
<evidence type="ECO:0000256" key="27">
    <source>
        <dbReference type="ARBA" id="ARBA00049224"/>
    </source>
</evidence>
<evidence type="ECO:0000256" key="21">
    <source>
        <dbReference type="ARBA" id="ARBA00047893"/>
    </source>
</evidence>
<evidence type="ECO:0000313" key="33">
    <source>
        <dbReference type="EMBL" id="KJH49453.1"/>
    </source>
</evidence>
<evidence type="ECO:0000256" key="12">
    <source>
        <dbReference type="ARBA" id="ARBA00022990"/>
    </source>
</evidence>
<evidence type="ECO:0000256" key="3">
    <source>
        <dbReference type="ARBA" id="ARBA00005198"/>
    </source>
</evidence>
<comment type="catalytic activity">
    <reaction evidence="26">
        <text>eicosanoyl-CoA + oxidized [electron-transfer flavoprotein] + H(+) = (2E)-eicosenoyl-CoA + reduced [electron-transfer flavoprotein]</text>
        <dbReference type="Rhea" id="RHEA:47236"/>
        <dbReference type="Rhea" id="RHEA-COMP:10685"/>
        <dbReference type="Rhea" id="RHEA-COMP:10686"/>
        <dbReference type="ChEBI" id="CHEBI:15378"/>
        <dbReference type="ChEBI" id="CHEBI:57380"/>
        <dbReference type="ChEBI" id="CHEBI:57692"/>
        <dbReference type="ChEBI" id="CHEBI:58307"/>
        <dbReference type="ChEBI" id="CHEBI:74691"/>
    </reaction>
    <physiologicalReaction direction="left-to-right" evidence="26">
        <dbReference type="Rhea" id="RHEA:47237"/>
    </physiologicalReaction>
</comment>
<keyword evidence="10" id="KW-0276">Fatty acid metabolism</keyword>
<comment type="subcellular location">
    <subcellularLocation>
        <location evidence="2">Mitochondrion inner membrane</location>
        <topology evidence="2">Peripheral membrane protein</topology>
    </subcellularLocation>
</comment>
<dbReference type="EMBL" id="KN716234">
    <property type="protein sequence ID" value="KJH49453.1"/>
    <property type="molecule type" value="Genomic_DNA"/>
</dbReference>
<evidence type="ECO:0000259" key="29">
    <source>
        <dbReference type="Pfam" id="PF00441"/>
    </source>
</evidence>
<comment type="catalytic activity">
    <reaction evidence="22">
        <text>oxidized [electron-transfer flavoprotein] + hexadecanoyl-CoA + H(+) = (2E)-hexadecenoyl-CoA + reduced [electron-transfer flavoprotein]</text>
        <dbReference type="Rhea" id="RHEA:43448"/>
        <dbReference type="Rhea" id="RHEA-COMP:10685"/>
        <dbReference type="Rhea" id="RHEA-COMP:10686"/>
        <dbReference type="ChEBI" id="CHEBI:15378"/>
        <dbReference type="ChEBI" id="CHEBI:57379"/>
        <dbReference type="ChEBI" id="CHEBI:57692"/>
        <dbReference type="ChEBI" id="CHEBI:58307"/>
        <dbReference type="ChEBI" id="CHEBI:61526"/>
    </reaction>
    <physiologicalReaction direction="left-to-right" evidence="22">
        <dbReference type="Rhea" id="RHEA:43449"/>
    </physiologicalReaction>
</comment>
<comment type="similarity">
    <text evidence="4 28">Belongs to the acyl-CoA dehydrogenase family.</text>
</comment>
<dbReference type="SUPFAM" id="SSF56645">
    <property type="entry name" value="Acyl-CoA dehydrogenase NM domain-like"/>
    <property type="match status" value="1"/>
</dbReference>
<evidence type="ECO:0000256" key="8">
    <source>
        <dbReference type="ARBA" id="ARBA00022799"/>
    </source>
</evidence>
<comment type="catalytic activity">
    <reaction evidence="25">
        <text>a very-long-chain 2,3-saturated fatty acyl-CoA + oxidized [electron-transfer flavoprotein] + H(+) = a very-long-chain (2E)-enoyl-CoA + reduced [electron-transfer flavoprotein]</text>
        <dbReference type="Rhea" id="RHEA:19181"/>
        <dbReference type="Rhea" id="RHEA-COMP:10685"/>
        <dbReference type="Rhea" id="RHEA-COMP:10686"/>
        <dbReference type="ChEBI" id="CHEBI:15378"/>
        <dbReference type="ChEBI" id="CHEBI:57692"/>
        <dbReference type="ChEBI" id="CHEBI:58307"/>
        <dbReference type="ChEBI" id="CHEBI:83724"/>
        <dbReference type="ChEBI" id="CHEBI:83728"/>
        <dbReference type="EC" id="1.3.8.9"/>
    </reaction>
    <physiologicalReaction direction="left-to-right" evidence="25">
        <dbReference type="Rhea" id="RHEA:19182"/>
    </physiologicalReaction>
</comment>
<dbReference type="AlphaFoldDB" id="A0A0D8XXS2"/>
<feature type="domain" description="Acyl-CoA dehydrogenase/oxidase C-terminal" evidence="29">
    <location>
        <begin position="293"/>
        <end position="439"/>
    </location>
</feature>
<dbReference type="EC" id="1.3.8.9" evidence="17"/>
<comment type="cofactor">
    <cofactor evidence="1 28">
        <name>FAD</name>
        <dbReference type="ChEBI" id="CHEBI:57692"/>
    </cofactor>
</comment>
<feature type="domain" description="ACAD9/ACADV-like C-terminal" evidence="32">
    <location>
        <begin position="488"/>
        <end position="569"/>
    </location>
</feature>
<feature type="domain" description="Acyl-CoA oxidase/dehydrogenase middle" evidence="30">
    <location>
        <begin position="180"/>
        <end position="281"/>
    </location>
</feature>
<evidence type="ECO:0000256" key="16">
    <source>
        <dbReference type="ARBA" id="ARBA00023136"/>
    </source>
</evidence>
<evidence type="ECO:0000256" key="9">
    <source>
        <dbReference type="ARBA" id="ARBA00022827"/>
    </source>
</evidence>
<evidence type="ECO:0000256" key="19">
    <source>
        <dbReference type="ARBA" id="ARBA00045422"/>
    </source>
</evidence>
<dbReference type="Gene3D" id="1.10.540.10">
    <property type="entry name" value="Acyl-CoA dehydrogenase/oxidase, N-terminal domain"/>
    <property type="match status" value="1"/>
</dbReference>
<evidence type="ECO:0000256" key="5">
    <source>
        <dbReference type="ARBA" id="ARBA00022553"/>
    </source>
</evidence>
<dbReference type="InterPro" id="IPR006089">
    <property type="entry name" value="Acyl-CoA_DH_CS"/>
</dbReference>
<accession>A0A0D8XXS2</accession>
<dbReference type="FunFam" id="2.40.110.10:FF:000006">
    <property type="entry name" value="very long-chain specific acyl-CoA dehydrogenase, mitochondrial"/>
    <property type="match status" value="1"/>
</dbReference>
<dbReference type="Pfam" id="PF02770">
    <property type="entry name" value="Acyl-CoA_dh_M"/>
    <property type="match status" value="1"/>
</dbReference>
<evidence type="ECO:0000256" key="2">
    <source>
        <dbReference type="ARBA" id="ARBA00004637"/>
    </source>
</evidence>
<evidence type="ECO:0000256" key="26">
    <source>
        <dbReference type="ARBA" id="ARBA00049140"/>
    </source>
</evidence>
<keyword evidence="16" id="KW-0472">Membrane</keyword>
<reference evidence="34" key="2">
    <citation type="journal article" date="2016" name="Sci. Rep.">
        <title>Dictyocaulus viviparus genome, variome and transcriptome elucidate lungworm biology and support future intervention.</title>
        <authorList>
            <person name="McNulty S.N."/>
            <person name="Strube C."/>
            <person name="Rosa B.A."/>
            <person name="Martin J.C."/>
            <person name="Tyagi R."/>
            <person name="Choi Y.J."/>
            <person name="Wang Q."/>
            <person name="Hallsworth Pepin K."/>
            <person name="Zhang X."/>
            <person name="Ozersky P."/>
            <person name="Wilson R.K."/>
            <person name="Sternberg P.W."/>
            <person name="Gasser R.B."/>
            <person name="Mitreva M."/>
        </authorList>
    </citation>
    <scope>NUCLEOTIDE SEQUENCE [LARGE SCALE GENOMIC DNA]</scope>
    <source>
        <strain evidence="34">HannoverDv2000</strain>
    </source>
</reference>
<dbReference type="CDD" id="cd01161">
    <property type="entry name" value="VLCAD"/>
    <property type="match status" value="1"/>
</dbReference>
<comment type="pathway">
    <text evidence="3">Lipid metabolism; mitochondrial fatty acid beta-oxidation.</text>
</comment>
<dbReference type="Gene3D" id="2.40.110.10">
    <property type="entry name" value="Butyryl-CoA Dehydrogenase, subunit A, domain 2"/>
    <property type="match status" value="1"/>
</dbReference>
<dbReference type="STRING" id="29172.A0A0D8XXS2"/>
<evidence type="ECO:0000256" key="24">
    <source>
        <dbReference type="ARBA" id="ARBA00049038"/>
    </source>
</evidence>
<proteinExistence type="inferred from homology"/>
<dbReference type="SUPFAM" id="SSF47203">
    <property type="entry name" value="Acyl-CoA dehydrogenase C-terminal domain-like"/>
    <property type="match status" value="1"/>
</dbReference>
<evidence type="ECO:0000256" key="11">
    <source>
        <dbReference type="ARBA" id="ARBA00022946"/>
    </source>
</evidence>
<evidence type="ECO:0000313" key="34">
    <source>
        <dbReference type="Proteomes" id="UP000053766"/>
    </source>
</evidence>
<organism evidence="33 34">
    <name type="scientific">Dictyocaulus viviparus</name>
    <name type="common">Bovine lungworm</name>
    <dbReference type="NCBI Taxonomy" id="29172"/>
    <lineage>
        <taxon>Eukaryota</taxon>
        <taxon>Metazoa</taxon>
        <taxon>Ecdysozoa</taxon>
        <taxon>Nematoda</taxon>
        <taxon>Chromadorea</taxon>
        <taxon>Rhabditida</taxon>
        <taxon>Rhabditina</taxon>
        <taxon>Rhabditomorpha</taxon>
        <taxon>Strongyloidea</taxon>
        <taxon>Metastrongylidae</taxon>
        <taxon>Dictyocaulus</taxon>
    </lineage>
</organism>
<dbReference type="InterPro" id="IPR049448">
    <property type="entry name" value="ACAD9/ACADV-like_C"/>
</dbReference>
<evidence type="ECO:0000256" key="7">
    <source>
        <dbReference type="ARBA" id="ARBA00022792"/>
    </source>
</evidence>
<evidence type="ECO:0000256" key="10">
    <source>
        <dbReference type="ARBA" id="ARBA00022832"/>
    </source>
</evidence>
<dbReference type="InterPro" id="IPR009075">
    <property type="entry name" value="AcylCo_DH/oxidase_C"/>
</dbReference>
<keyword evidence="14" id="KW-0443">Lipid metabolism</keyword>
<sequence>MLSILAKSPIKTVIQYSRKALLSTAAASKKEDKVPDSQSFCMNLFRGRAVTEQVFPYPLKLDDDRRETLQMILGPTEKFLEEVNDVVKNDQTMEIPKEVLAQFAELGAFGAVVPTEYEGAGMNNSQMARLAEIVGAHDLSLGVVMGAHQSIGYKGILLFGTDSQKAKYLPDLATGRKFAAFCLTEPTSGSDANSIRSRAEKSPDGKHYILNGGKIWISNGGFADVFTVFAQTPIKMPDGNMKDKVSAFIVERAFGGVTSGPQEKKMGIKGSNTVEVHFDNVKVPVENLLGTEGEGFKVAMNILNNGRFGIPAACTGAMKYCIQKTVDHITNRVQFGQTLQDFFNVQEKLANMVARHYATESIVYLLSSNMDRGVQDYQLEAAIGKVVASENAWWVCDEAIQLHGGMGFMTETGLERVLRDLRIFRIFEGANDVMRLFVALTGVQYAGKHLQHIAKEIKSGGISTLLGQVVKRATGGSTGSNFASVVDPALTDSASNLDACIKEFGKTVENLLIKYRKEIIDKQYELIRVADAAIDIYCMIATLSRCTHTCSKNASSAAHEKDIAKYFCSVVIFMEKRLLSRNVGDLGVLFVVDSNCYESIVGDFEARNSQASSRAMTNLKQAAGGSENDVRLISSIASAVCKNGGLPQNHPVDV</sequence>
<comment type="catalytic activity">
    <reaction evidence="21">
        <text>dodecanoyl-CoA + oxidized [electron-transfer flavoprotein] + H(+) = (2E)-dodecenoyl-CoA + reduced [electron-transfer flavoprotein]</text>
        <dbReference type="Rhea" id="RHEA:47296"/>
        <dbReference type="Rhea" id="RHEA-COMP:10685"/>
        <dbReference type="Rhea" id="RHEA-COMP:10686"/>
        <dbReference type="ChEBI" id="CHEBI:15378"/>
        <dbReference type="ChEBI" id="CHEBI:57330"/>
        <dbReference type="ChEBI" id="CHEBI:57375"/>
        <dbReference type="ChEBI" id="CHEBI:57692"/>
        <dbReference type="ChEBI" id="CHEBI:58307"/>
    </reaction>
    <physiologicalReaction direction="left-to-right" evidence="21">
        <dbReference type="Rhea" id="RHEA:47297"/>
    </physiologicalReaction>
</comment>
<dbReference type="InterPro" id="IPR006091">
    <property type="entry name" value="Acyl-CoA_Oxase/DH_mid-dom"/>
</dbReference>
<dbReference type="PANTHER" id="PTHR43884:SF11">
    <property type="entry name" value="VERY LONG-CHAIN SPECIFIC ACYL-COA DEHYDROGENASE, MITOCHONDRIAL"/>
    <property type="match status" value="1"/>
</dbReference>
<evidence type="ECO:0000259" key="32">
    <source>
        <dbReference type="Pfam" id="PF21343"/>
    </source>
</evidence>